<dbReference type="Pfam" id="PF17955">
    <property type="entry name" value="Cas6b_N"/>
    <property type="match status" value="1"/>
</dbReference>
<name>A0A284VNJ4_9EURY</name>
<keyword evidence="3" id="KW-1185">Reference proteome</keyword>
<gene>
    <name evidence="2" type="ORF">MNV_2010005</name>
</gene>
<evidence type="ECO:0000259" key="1">
    <source>
        <dbReference type="Pfam" id="PF17955"/>
    </source>
</evidence>
<dbReference type="EMBL" id="FZMP01000115">
    <property type="protein sequence ID" value="SNQ60757.1"/>
    <property type="molecule type" value="Genomic_DNA"/>
</dbReference>
<reference evidence="3" key="1">
    <citation type="submission" date="2017-06" db="EMBL/GenBank/DDBJ databases">
        <authorList>
            <person name="Cremers G."/>
        </authorList>
    </citation>
    <scope>NUCLEOTIDE SEQUENCE [LARGE SCALE GENOMIC DNA]</scope>
</reference>
<evidence type="ECO:0000313" key="3">
    <source>
        <dbReference type="Proteomes" id="UP000218615"/>
    </source>
</evidence>
<dbReference type="Proteomes" id="UP000218615">
    <property type="component" value="Unassembled WGS sequence"/>
</dbReference>
<protein>
    <recommendedName>
        <fullName evidence="1">Cas6b N-terminal domain-containing protein</fullName>
    </recommendedName>
</protein>
<organism evidence="2 3">
    <name type="scientific">Candidatus Methanoperedens nitratireducens</name>
    <dbReference type="NCBI Taxonomy" id="1392998"/>
    <lineage>
        <taxon>Archaea</taxon>
        <taxon>Methanobacteriati</taxon>
        <taxon>Methanobacteriota</taxon>
        <taxon>Stenosarchaea group</taxon>
        <taxon>Methanomicrobia</taxon>
        <taxon>Methanosarcinales</taxon>
        <taxon>ANME-2 cluster</taxon>
        <taxon>Candidatus Methanoperedentaceae</taxon>
        <taxon>Candidatus Methanoperedens</taxon>
    </lineage>
</organism>
<feature type="domain" description="Cas6b N-terminal" evidence="1">
    <location>
        <begin position="3"/>
        <end position="62"/>
    </location>
</feature>
<evidence type="ECO:0000313" key="2">
    <source>
        <dbReference type="EMBL" id="SNQ60757.1"/>
    </source>
</evidence>
<proteinExistence type="predicted"/>
<dbReference type="AlphaFoldDB" id="A0A284VNJ4"/>
<accession>A0A284VNJ4</accession>
<dbReference type="InterPro" id="IPR041528">
    <property type="entry name" value="Cas6b_N"/>
</dbReference>
<sequence>MTMHFKTFTLTLASARPIQGTSAELRGFFATKFNEYSLLHQHNADKFIYRYPLVQYKMIDGARWSLASMTAPKF</sequence>